<reference evidence="2" key="1">
    <citation type="book" date="2019" name="MICROBIAL BIOTECHNOLOGY" publisher="Unknown Publisher">
        <title>Optimization of recombineering for directed mutagenesis of bacteria Pseudomonas corrugata 3'.</title>
        <authorList>
            <person name="Buinitskaja S.V."/>
            <person name="Pilipenok N."/>
            <person name="Valentovich L.N."/>
        </authorList>
    </citation>
    <scope>NUCLEOTIDE SEQUENCE</scope>
    <source>
        <strain evidence="2">3prime</strain>
    </source>
</reference>
<keyword evidence="1" id="KW-1133">Transmembrane helix</keyword>
<evidence type="ECO:0000313" key="2">
    <source>
        <dbReference type="EMBL" id="QTH12288.1"/>
    </source>
</evidence>
<dbReference type="GeneID" id="65426748"/>
<name>A0A8B6UK61_9PSED</name>
<keyword evidence="1" id="KW-0812">Transmembrane</keyword>
<dbReference type="InterPro" id="IPR007136">
    <property type="entry name" value="DUF347"/>
</dbReference>
<evidence type="ECO:0000313" key="3">
    <source>
        <dbReference type="Proteomes" id="UP000663914"/>
    </source>
</evidence>
<proteinExistence type="predicted"/>
<protein>
    <submittedName>
        <fullName evidence="2">Uncharacterized protein</fullName>
    </submittedName>
</protein>
<organism evidence="2 3">
    <name type="scientific">Pseudomonas corrugata</name>
    <dbReference type="NCBI Taxonomy" id="47879"/>
    <lineage>
        <taxon>Bacteria</taxon>
        <taxon>Pseudomonadati</taxon>
        <taxon>Pseudomonadota</taxon>
        <taxon>Gammaproteobacteria</taxon>
        <taxon>Pseudomonadales</taxon>
        <taxon>Pseudomonadaceae</taxon>
        <taxon>Pseudomonas</taxon>
    </lineage>
</organism>
<keyword evidence="1" id="KW-0472">Membrane</keyword>
<reference evidence="2" key="2">
    <citation type="submission" date="2021-03" db="EMBL/GenBank/DDBJ databases">
        <authorList>
            <person name="Valentovich L.N."/>
            <person name="Akhremchuk A.E."/>
            <person name="Miamin V.E."/>
        </authorList>
    </citation>
    <scope>NUCLEOTIDE SEQUENCE</scope>
    <source>
        <strain evidence="2">3prime</strain>
    </source>
</reference>
<dbReference type="EMBL" id="CP072011">
    <property type="protein sequence ID" value="QTH12288.1"/>
    <property type="molecule type" value="Genomic_DNA"/>
</dbReference>
<sequence>MILFTFALGTAAGDWVAGNMEIGSTNAAWLFGGLIAITAVAHYLVKGSQPLRIKPERARAFRTGRASAVGTRVRGEL</sequence>
<accession>A0A8B6UK61</accession>
<dbReference type="AlphaFoldDB" id="A0A8B6UK61"/>
<dbReference type="Pfam" id="PF03988">
    <property type="entry name" value="DUF347"/>
    <property type="match status" value="1"/>
</dbReference>
<dbReference type="Proteomes" id="UP000663914">
    <property type="component" value="Chromosome"/>
</dbReference>
<feature type="transmembrane region" description="Helical" evidence="1">
    <location>
        <begin position="28"/>
        <end position="45"/>
    </location>
</feature>
<evidence type="ECO:0000256" key="1">
    <source>
        <dbReference type="SAM" id="Phobius"/>
    </source>
</evidence>
<gene>
    <name evidence="2" type="ORF">C4C32_16970</name>
</gene>
<dbReference type="RefSeq" id="WP_197677813.1">
    <property type="nucleotide sequence ID" value="NZ_CP014262.1"/>
</dbReference>